<sequence>MNASDFRALFEKCFSTLFDGSEEFDDAMRYACFSGGKRVRPVGVYLGAASVSAAPPLDEVLSLAGAIELVHSYSLVHDDLPAMDNDDYRRGRLTVHKKFGEAAAILVGDALLSRAAQVLASGAVQFGRKYAAAAAVMTKAAEDMVRGQVYDLAGMRTEEEFRKMYALKTGALIRAAFVAGATVAGADDKQIRLVAEYAEALGLGFQIADDLLDEGEENSLVAVIGAERGRKLLDECTERAVRCAGGLPFGEELAAFAEQLRIRKN</sequence>
<comment type="caution">
    <text evidence="8">The sequence shown here is derived from an EMBL/GenBank/DDBJ whole genome shotgun (WGS) entry which is preliminary data.</text>
</comment>
<dbReference type="PROSITE" id="PS00723">
    <property type="entry name" value="POLYPRENYL_SYNTHASE_1"/>
    <property type="match status" value="1"/>
</dbReference>
<name>A0A9D1HQU9_9FIRM</name>
<dbReference type="GO" id="GO:0004659">
    <property type="term" value="F:prenyltransferase activity"/>
    <property type="evidence" value="ECO:0007669"/>
    <property type="project" value="InterPro"/>
</dbReference>
<dbReference type="PANTHER" id="PTHR43281:SF1">
    <property type="entry name" value="FARNESYL DIPHOSPHATE SYNTHASE"/>
    <property type="match status" value="1"/>
</dbReference>
<dbReference type="AlphaFoldDB" id="A0A9D1HQU9"/>
<accession>A0A9D1HQU9</accession>
<dbReference type="InterPro" id="IPR000092">
    <property type="entry name" value="Polyprenyl_synt"/>
</dbReference>
<keyword evidence="3 7" id="KW-0808">Transferase</keyword>
<dbReference type="EMBL" id="DVMN01000029">
    <property type="protein sequence ID" value="HIU20953.1"/>
    <property type="molecule type" value="Genomic_DNA"/>
</dbReference>
<dbReference type="InterPro" id="IPR008949">
    <property type="entry name" value="Isoprenoid_synthase_dom_sf"/>
</dbReference>
<dbReference type="PANTHER" id="PTHR43281">
    <property type="entry name" value="FARNESYL DIPHOSPHATE SYNTHASE"/>
    <property type="match status" value="1"/>
</dbReference>
<proteinExistence type="inferred from homology"/>
<keyword evidence="6" id="KW-0414">Isoprene biosynthesis</keyword>
<evidence type="ECO:0000313" key="8">
    <source>
        <dbReference type="EMBL" id="HIU20953.1"/>
    </source>
</evidence>
<evidence type="ECO:0000256" key="2">
    <source>
        <dbReference type="ARBA" id="ARBA00006706"/>
    </source>
</evidence>
<keyword evidence="5" id="KW-0460">Magnesium</keyword>
<evidence type="ECO:0000256" key="3">
    <source>
        <dbReference type="ARBA" id="ARBA00022679"/>
    </source>
</evidence>
<reference evidence="8" key="2">
    <citation type="journal article" date="2021" name="PeerJ">
        <title>Extensive microbial diversity within the chicken gut microbiome revealed by metagenomics and culture.</title>
        <authorList>
            <person name="Gilroy R."/>
            <person name="Ravi A."/>
            <person name="Getino M."/>
            <person name="Pursley I."/>
            <person name="Horton D.L."/>
            <person name="Alikhan N.F."/>
            <person name="Baker D."/>
            <person name="Gharbi K."/>
            <person name="Hall N."/>
            <person name="Watson M."/>
            <person name="Adriaenssens E.M."/>
            <person name="Foster-Nyarko E."/>
            <person name="Jarju S."/>
            <person name="Secka A."/>
            <person name="Antonio M."/>
            <person name="Oren A."/>
            <person name="Chaudhuri R.R."/>
            <person name="La Ragione R."/>
            <person name="Hildebrand F."/>
            <person name="Pallen M.J."/>
        </authorList>
    </citation>
    <scope>NUCLEOTIDE SEQUENCE</scope>
    <source>
        <strain evidence="8">1063</strain>
    </source>
</reference>
<organism evidence="8 9">
    <name type="scientific">Candidatus Limadaptatus stercorigallinarum</name>
    <dbReference type="NCBI Taxonomy" id="2840845"/>
    <lineage>
        <taxon>Bacteria</taxon>
        <taxon>Bacillati</taxon>
        <taxon>Bacillota</taxon>
        <taxon>Clostridia</taxon>
        <taxon>Eubacteriales</taxon>
        <taxon>Candidatus Limadaptatus</taxon>
    </lineage>
</organism>
<dbReference type="CDD" id="cd00685">
    <property type="entry name" value="Trans_IPPS_HT"/>
    <property type="match status" value="1"/>
</dbReference>
<dbReference type="Proteomes" id="UP000824088">
    <property type="component" value="Unassembled WGS sequence"/>
</dbReference>
<dbReference type="Gene3D" id="1.10.600.10">
    <property type="entry name" value="Farnesyl Diphosphate Synthase"/>
    <property type="match status" value="1"/>
</dbReference>
<comment type="similarity">
    <text evidence="2 7">Belongs to the FPP/GGPP synthase family.</text>
</comment>
<evidence type="ECO:0000313" key="9">
    <source>
        <dbReference type="Proteomes" id="UP000824088"/>
    </source>
</evidence>
<gene>
    <name evidence="8" type="ORF">IAD51_01760</name>
</gene>
<protein>
    <submittedName>
        <fullName evidence="8">Polyprenyl synthetase family protein</fullName>
    </submittedName>
</protein>
<dbReference type="PROSITE" id="PS00444">
    <property type="entry name" value="POLYPRENYL_SYNTHASE_2"/>
    <property type="match status" value="1"/>
</dbReference>
<evidence type="ECO:0000256" key="4">
    <source>
        <dbReference type="ARBA" id="ARBA00022723"/>
    </source>
</evidence>
<dbReference type="GO" id="GO:0046872">
    <property type="term" value="F:metal ion binding"/>
    <property type="evidence" value="ECO:0007669"/>
    <property type="project" value="UniProtKB-KW"/>
</dbReference>
<evidence type="ECO:0000256" key="1">
    <source>
        <dbReference type="ARBA" id="ARBA00001946"/>
    </source>
</evidence>
<dbReference type="SFLD" id="SFLDS00005">
    <property type="entry name" value="Isoprenoid_Synthase_Type_I"/>
    <property type="match status" value="1"/>
</dbReference>
<dbReference type="GO" id="GO:0008299">
    <property type="term" value="P:isoprenoid biosynthetic process"/>
    <property type="evidence" value="ECO:0007669"/>
    <property type="project" value="UniProtKB-KW"/>
</dbReference>
<evidence type="ECO:0000256" key="7">
    <source>
        <dbReference type="RuleBase" id="RU004466"/>
    </source>
</evidence>
<dbReference type="InterPro" id="IPR033749">
    <property type="entry name" value="Polyprenyl_synt_CS"/>
</dbReference>
<reference evidence="8" key="1">
    <citation type="submission" date="2020-10" db="EMBL/GenBank/DDBJ databases">
        <authorList>
            <person name="Gilroy R."/>
        </authorList>
    </citation>
    <scope>NUCLEOTIDE SEQUENCE</scope>
    <source>
        <strain evidence="8">1063</strain>
    </source>
</reference>
<dbReference type="Pfam" id="PF00348">
    <property type="entry name" value="polyprenyl_synt"/>
    <property type="match status" value="1"/>
</dbReference>
<dbReference type="SUPFAM" id="SSF48576">
    <property type="entry name" value="Terpenoid synthases"/>
    <property type="match status" value="1"/>
</dbReference>
<evidence type="ECO:0000256" key="5">
    <source>
        <dbReference type="ARBA" id="ARBA00022842"/>
    </source>
</evidence>
<comment type="cofactor">
    <cofactor evidence="1">
        <name>Mg(2+)</name>
        <dbReference type="ChEBI" id="CHEBI:18420"/>
    </cofactor>
</comment>
<evidence type="ECO:0000256" key="6">
    <source>
        <dbReference type="ARBA" id="ARBA00023229"/>
    </source>
</evidence>
<keyword evidence="4" id="KW-0479">Metal-binding</keyword>